<organism evidence="1">
    <name type="scientific">Shewanella frigidimarina</name>
    <dbReference type="NCBI Taxonomy" id="56812"/>
    <lineage>
        <taxon>Bacteria</taxon>
        <taxon>Pseudomonadati</taxon>
        <taxon>Pseudomonadota</taxon>
        <taxon>Gammaproteobacteria</taxon>
        <taxon>Alteromonadales</taxon>
        <taxon>Shewanellaceae</taxon>
        <taxon>Shewanella</taxon>
    </lineage>
</organism>
<protein>
    <recommendedName>
        <fullName evidence="3">DUF883 domain-containing protein</fullName>
    </recommendedName>
</protein>
<reference evidence="1 2" key="1">
    <citation type="submission" date="2016-01" db="EMBL/GenBank/DDBJ databases">
        <title>Draft genome of the antarctic isolate Shewanella frigidimarina Ag06-30.</title>
        <authorList>
            <person name="Parmeciano Di Noto G."/>
            <person name="Vazquez S."/>
            <person name="Mac Cormack W."/>
            <person name="Iriarte A."/>
            <person name="Quiroga C."/>
        </authorList>
    </citation>
    <scope>NUCLEOTIDE SEQUENCE [LARGE SCALE GENOMIC DNA]</scope>
    <source>
        <strain evidence="1 2">Ag06-30</strain>
    </source>
</reference>
<dbReference type="Proteomes" id="UP000055702">
    <property type="component" value="Unassembled WGS sequence"/>
</dbReference>
<comment type="caution">
    <text evidence="1">The sequence shown here is derived from an EMBL/GenBank/DDBJ whole genome shotgun (WGS) entry which is preliminary data.</text>
</comment>
<evidence type="ECO:0008006" key="3">
    <source>
        <dbReference type="Google" id="ProtNLM"/>
    </source>
</evidence>
<gene>
    <name evidence="1" type="ORF">AWJ07_15330</name>
</gene>
<sequence>MATTKAKTTDPQQKIEDAYHLAEEATSEAVNSLKDHAKESLNEGTEKVKSATHKAENMIKEHPLLSVGCAFLAGWAISKLIK</sequence>
<dbReference type="AlphaFoldDB" id="A0A106C0W4"/>
<evidence type="ECO:0000313" key="2">
    <source>
        <dbReference type="Proteomes" id="UP000055702"/>
    </source>
</evidence>
<proteinExistence type="predicted"/>
<accession>A0A106C0W4</accession>
<dbReference type="RefSeq" id="WP_059745542.1">
    <property type="nucleotide sequence ID" value="NZ_LRDC01000016.1"/>
</dbReference>
<evidence type="ECO:0000313" key="1">
    <source>
        <dbReference type="EMBL" id="KVX02186.1"/>
    </source>
</evidence>
<name>A0A106C0W4_SHEFR</name>
<dbReference type="EMBL" id="LRDC01000016">
    <property type="protein sequence ID" value="KVX02186.1"/>
    <property type="molecule type" value="Genomic_DNA"/>
</dbReference>